<dbReference type="InterPro" id="IPR004839">
    <property type="entry name" value="Aminotransferase_I/II_large"/>
</dbReference>
<keyword evidence="5" id="KW-0663">Pyridoxal phosphate</keyword>
<organism evidence="16 17">
    <name type="scientific">Macaca fascicularis</name>
    <name type="common">Crab-eating macaque</name>
    <name type="synonym">Cynomolgus monkey</name>
    <dbReference type="NCBI Taxonomy" id="9541"/>
    <lineage>
        <taxon>Eukaryota</taxon>
        <taxon>Metazoa</taxon>
        <taxon>Chordata</taxon>
        <taxon>Craniata</taxon>
        <taxon>Vertebrata</taxon>
        <taxon>Euteleostomi</taxon>
        <taxon>Mammalia</taxon>
        <taxon>Eutheria</taxon>
        <taxon>Euarchontoglires</taxon>
        <taxon>Primates</taxon>
        <taxon>Haplorrhini</taxon>
        <taxon>Catarrhini</taxon>
        <taxon>Cercopithecidae</taxon>
        <taxon>Cercopithecinae</taxon>
        <taxon>Macaca</taxon>
    </lineage>
</organism>
<gene>
    <name evidence="16" type="primary">GPT2</name>
</gene>
<evidence type="ECO:0000256" key="13">
    <source>
        <dbReference type="ARBA" id="ARBA00082840"/>
    </source>
</evidence>
<reference evidence="16 17" key="1">
    <citation type="submission" date="2013-03" db="EMBL/GenBank/DDBJ databases">
        <authorList>
            <person name="Warren W."/>
            <person name="Wilson R.K."/>
        </authorList>
    </citation>
    <scope>NUCLEOTIDE SEQUENCE</scope>
</reference>
<dbReference type="GO" id="GO:0006103">
    <property type="term" value="P:2-oxoglutarate metabolic process"/>
    <property type="evidence" value="ECO:0007669"/>
    <property type="project" value="Ensembl"/>
</dbReference>
<keyword evidence="4" id="KW-0808">Transferase</keyword>
<dbReference type="GO" id="GO:0030170">
    <property type="term" value="F:pyridoxal phosphate binding"/>
    <property type="evidence" value="ECO:0007669"/>
    <property type="project" value="InterPro"/>
</dbReference>
<dbReference type="Proteomes" id="UP000233100">
    <property type="component" value="Chromosome 20"/>
</dbReference>
<comment type="function">
    <text evidence="10">Catalyzes the reversible transamination between alanine and 2-oxoglutarate to form pyruvate and glutamate.</text>
</comment>
<dbReference type="GO" id="GO:0004021">
    <property type="term" value="F:L-alanine:2-oxoglutarate aminotransferase activity"/>
    <property type="evidence" value="ECO:0007669"/>
    <property type="project" value="UniProtKB-EC"/>
</dbReference>
<name>A0A2K5V631_MACFA</name>
<comment type="pathway">
    <text evidence="6">Amino-acid degradation; L-alanine degradation via transaminase pathway; pyruvate from L-alanine: step 1/1.</text>
</comment>
<reference evidence="16" key="2">
    <citation type="submission" date="2025-08" db="UniProtKB">
        <authorList>
            <consortium name="Ensembl"/>
        </authorList>
    </citation>
    <scope>IDENTIFICATION</scope>
</reference>
<comment type="similarity">
    <text evidence="7">Belongs to the class-I pyridoxal-phosphate-dependent aminotransferase family. Alanine aminotransferase subfamily.</text>
</comment>
<dbReference type="InterPro" id="IPR015424">
    <property type="entry name" value="PyrdxlP-dep_Trfase"/>
</dbReference>
<dbReference type="InterPro" id="IPR045088">
    <property type="entry name" value="ALAT1/2-like"/>
</dbReference>
<evidence type="ECO:0000256" key="8">
    <source>
        <dbReference type="ARBA" id="ARBA00026106"/>
    </source>
</evidence>
<dbReference type="Bgee" id="ENSMFAG00000033087">
    <property type="expression patterns" value="Expressed in heart and 10 other cell types or tissues"/>
</dbReference>
<dbReference type="AlphaFoldDB" id="A0A2K5V631"/>
<dbReference type="UniPathway" id="UPA00528">
    <property type="reaction ID" value="UER00586"/>
</dbReference>
<evidence type="ECO:0000256" key="1">
    <source>
        <dbReference type="ARBA" id="ARBA00001933"/>
    </source>
</evidence>
<evidence type="ECO:0000256" key="6">
    <source>
        <dbReference type="ARBA" id="ARBA00025708"/>
    </source>
</evidence>
<evidence type="ECO:0000313" key="17">
    <source>
        <dbReference type="Proteomes" id="UP000233100"/>
    </source>
</evidence>
<comment type="subunit">
    <text evidence="2">Homodimer.</text>
</comment>
<dbReference type="Gene3D" id="3.90.1150.10">
    <property type="entry name" value="Aspartate Aminotransferase, domain 1"/>
    <property type="match status" value="1"/>
</dbReference>
<accession>A0A2K5V631</accession>
<dbReference type="PANTHER" id="PTHR11751:SF311">
    <property type="entry name" value="ALANINE AMINOTRANSFERASE 2"/>
    <property type="match status" value="1"/>
</dbReference>
<dbReference type="FunFam" id="3.40.640.10:FF:000226">
    <property type="entry name" value="Alanine aminotransferase 2"/>
    <property type="match status" value="1"/>
</dbReference>
<protein>
    <recommendedName>
        <fullName evidence="8">alanine transaminase</fullName>
        <ecNumber evidence="8">2.6.1.2</ecNumber>
    </recommendedName>
    <alternativeName>
        <fullName evidence="12">Glutamate pyruvate transaminase 2</fullName>
    </alternativeName>
    <alternativeName>
        <fullName evidence="11">Glutamic--alanine transaminase 2</fullName>
    </alternativeName>
    <alternativeName>
        <fullName evidence="13">Glutamic--pyruvic transaminase 2</fullName>
    </alternativeName>
</protein>
<dbReference type="VEuPathDB" id="HostDB:ENSMFAG00000033087"/>
<evidence type="ECO:0000256" key="12">
    <source>
        <dbReference type="ARBA" id="ARBA00080230"/>
    </source>
</evidence>
<feature type="region of interest" description="Disordered" evidence="14">
    <location>
        <begin position="35"/>
        <end position="64"/>
    </location>
</feature>
<evidence type="ECO:0000256" key="7">
    <source>
        <dbReference type="ARBA" id="ARBA00025785"/>
    </source>
</evidence>
<dbReference type="InterPro" id="IPR015422">
    <property type="entry name" value="PyrdxlP-dep_Trfase_small"/>
</dbReference>
<dbReference type="Gene3D" id="3.40.640.10">
    <property type="entry name" value="Type I PLP-dependent aspartate aminotransferase-like (Major domain)"/>
    <property type="match status" value="1"/>
</dbReference>
<proteinExistence type="inferred from homology"/>
<feature type="domain" description="Aminotransferase class I/classII large" evidence="15">
    <location>
        <begin position="293"/>
        <end position="692"/>
    </location>
</feature>
<dbReference type="FunFam" id="1.10.287.1970:FF:000001">
    <property type="entry name" value="Alanine aminotransferase 2"/>
    <property type="match status" value="1"/>
</dbReference>
<feature type="region of interest" description="Disordered" evidence="14">
    <location>
        <begin position="1"/>
        <end position="23"/>
    </location>
</feature>
<evidence type="ECO:0000256" key="11">
    <source>
        <dbReference type="ARBA" id="ARBA00076221"/>
    </source>
</evidence>
<dbReference type="Gene3D" id="1.10.287.1970">
    <property type="match status" value="1"/>
</dbReference>
<evidence type="ECO:0000256" key="5">
    <source>
        <dbReference type="ARBA" id="ARBA00022898"/>
    </source>
</evidence>
<dbReference type="GO" id="GO:0005737">
    <property type="term" value="C:cytoplasm"/>
    <property type="evidence" value="ECO:0007669"/>
    <property type="project" value="UniProtKB-ARBA"/>
</dbReference>
<dbReference type="SUPFAM" id="SSF53383">
    <property type="entry name" value="PLP-dependent transferases"/>
    <property type="match status" value="1"/>
</dbReference>
<evidence type="ECO:0000256" key="2">
    <source>
        <dbReference type="ARBA" id="ARBA00011738"/>
    </source>
</evidence>
<dbReference type="GeneTree" id="ENSGT00940000159061"/>
<comment type="cofactor">
    <cofactor evidence="1">
        <name>pyridoxal 5'-phosphate</name>
        <dbReference type="ChEBI" id="CHEBI:597326"/>
    </cofactor>
</comment>
<comment type="catalytic activity">
    <reaction evidence="9">
        <text>L-alanine + 2-oxoglutarate = pyruvate + L-glutamate</text>
        <dbReference type="Rhea" id="RHEA:19453"/>
        <dbReference type="ChEBI" id="CHEBI:15361"/>
        <dbReference type="ChEBI" id="CHEBI:16810"/>
        <dbReference type="ChEBI" id="CHEBI:29985"/>
        <dbReference type="ChEBI" id="CHEBI:57972"/>
        <dbReference type="EC" id="2.6.1.2"/>
    </reaction>
</comment>
<reference evidence="16" key="3">
    <citation type="submission" date="2025-09" db="UniProtKB">
        <authorList>
            <consortium name="Ensembl"/>
        </authorList>
    </citation>
    <scope>IDENTIFICATION</scope>
</reference>
<dbReference type="GO" id="GO:0042853">
    <property type="term" value="P:L-alanine catabolic process"/>
    <property type="evidence" value="ECO:0007669"/>
    <property type="project" value="UniProtKB-UniPathway"/>
</dbReference>
<dbReference type="CDD" id="cd00609">
    <property type="entry name" value="AAT_like"/>
    <property type="match status" value="1"/>
</dbReference>
<dbReference type="Pfam" id="PF00155">
    <property type="entry name" value="Aminotran_1_2"/>
    <property type="match status" value="1"/>
</dbReference>
<dbReference type="Ensembl" id="ENSMFAT00000070753.2">
    <property type="protein sequence ID" value="ENSMFAP00000020197.2"/>
    <property type="gene ID" value="ENSMFAG00000033087.2"/>
</dbReference>
<dbReference type="FunFam" id="3.90.1150.10:FF:000345">
    <property type="entry name" value="Alanine aminotransferase 2"/>
    <property type="match status" value="1"/>
</dbReference>
<feature type="compositionally biased region" description="Basic residues" evidence="14">
    <location>
        <begin position="1"/>
        <end position="10"/>
    </location>
</feature>
<dbReference type="PANTHER" id="PTHR11751">
    <property type="entry name" value="ALANINE AMINOTRANSFERASE"/>
    <property type="match status" value="1"/>
</dbReference>
<keyword evidence="3" id="KW-0032">Aminotransferase</keyword>
<sequence>MSPPRPRHVRTSTPAYCPVPDRPRAGCCGTCSSLRSPQPLQSGQENRRQARRPGAAPTAVGVRAQGPGGAGAGCGDAAAGAGAGKLLQARELTRRSKGLPGATGTLHACLGRSLCETRLGARWCFSGAVEGPGRRETEARLAPLAERALGWACVWDCCPPRAVRDVFILFLFLCQGFPPQARDAAGGGAGLAGLWSPDPQLLGPQSNSAAAEASAVLKVRPERSRRERILTLESMNPQVKAVEYAVRGPIVLKAGEIELELQRGIKKPFTEVIRANIGDAQAMGQQPITFLRQVMALCTYPNLLDSPSFPEDAKKRARRILQACGGHSLGSYSASQGVNCIREDVAAYITRRDGGVPADPDNIYLTTGASDGISTILKILVSGGGKSRTGVMIPIPQYPLYSAVISELDAIQVNYYLDEENCWALNVNELRRAVQEAKDHCDPKVLCIINPGNPTGQVQSRKCIEDVIHFAWEEKLFLLADEVYQDNVYSPDCRFHSFKKVLYEMGPEYSSNVELASFHSTSKGYMGECGYRGGYMEVINLHPEIKGQLVKLLSVRLCPPVSGQAAMDIVVNPPVAGEESFEQFSREKESVLGNLAKKAKLTEDLFNQVPGIHCNPLQGAMYAFPRIFIPVKAVEAAQAHQMAPDMFYCMKLLEETGICVVPGSGFGQREGTYHFRMTILPPVEKLKTVLQKVKDFHINFLEKYA</sequence>
<evidence type="ECO:0000256" key="10">
    <source>
        <dbReference type="ARBA" id="ARBA00053077"/>
    </source>
</evidence>
<evidence type="ECO:0000256" key="9">
    <source>
        <dbReference type="ARBA" id="ARBA00047412"/>
    </source>
</evidence>
<dbReference type="InterPro" id="IPR015421">
    <property type="entry name" value="PyrdxlP-dep_Trfase_major"/>
</dbReference>
<feature type="compositionally biased region" description="Polar residues" evidence="14">
    <location>
        <begin position="35"/>
        <end position="44"/>
    </location>
</feature>
<evidence type="ECO:0000256" key="4">
    <source>
        <dbReference type="ARBA" id="ARBA00022679"/>
    </source>
</evidence>
<keyword evidence="17" id="KW-1185">Reference proteome</keyword>
<evidence type="ECO:0000259" key="15">
    <source>
        <dbReference type="Pfam" id="PF00155"/>
    </source>
</evidence>
<dbReference type="EC" id="2.6.1.2" evidence="8"/>
<evidence type="ECO:0000313" key="16">
    <source>
        <dbReference type="Ensembl" id="ENSMFAP00000020197.2"/>
    </source>
</evidence>
<evidence type="ECO:0000256" key="3">
    <source>
        <dbReference type="ARBA" id="ARBA00022576"/>
    </source>
</evidence>
<dbReference type="STRING" id="9541.ENSMFAP00000020197"/>
<evidence type="ECO:0000256" key="14">
    <source>
        <dbReference type="SAM" id="MobiDB-lite"/>
    </source>
</evidence>